<accession>A0ABZ3H949</accession>
<dbReference type="PANTHER" id="PTHR42959:SF1">
    <property type="entry name" value="CARBAMOYLTRANSFERASE HYPF"/>
    <property type="match status" value="1"/>
</dbReference>
<keyword evidence="3" id="KW-1185">Reference proteome</keyword>
<organism evidence="2 3">
    <name type="scientific">Sulfurimonas diazotrophicus</name>
    <dbReference type="NCBI Taxonomy" id="3131939"/>
    <lineage>
        <taxon>Bacteria</taxon>
        <taxon>Pseudomonadati</taxon>
        <taxon>Campylobacterota</taxon>
        <taxon>Epsilonproteobacteria</taxon>
        <taxon>Campylobacterales</taxon>
        <taxon>Sulfurimonadaceae</taxon>
        <taxon>Sulfurimonas</taxon>
    </lineage>
</organism>
<sequence>MAFVMELQSSSSQFYLRNCIAGIAREFGVPAKIVQSKGTLSCAFASEHPQLEACVGAIAERLPASWHLSGSRHYEAAGEPDTLPELVDAPPLGLGLCPACQKELFDPSSRRYYYPFTHCAQCGGQYAFFEAYPFERANSALSYLRPCTACESEQETHGRREKDHLNSCHACGVPVRLESGGRERYANDAGSFRTMFEVAAKAVADAKSLLVKTTMGYRRFQLSPEGLGNAVILMIDAEKITDYLSLIGEEFHALLGIERPVLHVSVKAPELQAVAGRTADVKYPDDGFTILLATELQRLGVDYVYYEEADARSDADLRMEYDLELSSQSDQYLFINKDVRFVAAGERVSFPSRMAPASQTLGMAHGLVGVPEGESVVFDRPEHFGSVTVENAVVLEGESEEQWHTHQRPAAQDEASFMSVVAEHGLFGQKCVGAHFDDEPSFLYYDGRKVIRLVPPIAFAPEGLLEKIASLREGSDRLVQNFKKGLPAAYARVEALQERSATSLFEAAAAVLELEEENFSGVSKAALGFYGKGGVQVDTHVKDNRFDHAAFLASLVSYRLAGVETEMIAYSIFESFGDYFNDLMQQIKDKTKAEHFILCGAHFAQQSLFSRMQRNLKATPPLMNVNYPIGRENAVVGCVYL</sequence>
<dbReference type="Gene3D" id="3.30.420.40">
    <property type="match status" value="1"/>
</dbReference>
<dbReference type="InterPro" id="IPR011125">
    <property type="entry name" value="Znf_HypF"/>
</dbReference>
<dbReference type="InterPro" id="IPR051060">
    <property type="entry name" value="Carbamoyltrans_HypF-like"/>
</dbReference>
<dbReference type="Pfam" id="PF07503">
    <property type="entry name" value="zf-HYPF"/>
    <property type="match status" value="1"/>
</dbReference>
<dbReference type="InterPro" id="IPR000679">
    <property type="entry name" value="Znf_GATA"/>
</dbReference>
<reference evidence="2 3" key="1">
    <citation type="submission" date="2024-03" db="EMBL/GenBank/DDBJ databases">
        <title>Sulfurimonas sp. HSL3-1.</title>
        <authorList>
            <person name="Wang S."/>
        </authorList>
    </citation>
    <scope>NUCLEOTIDE SEQUENCE [LARGE SCALE GENOMIC DNA]</scope>
    <source>
        <strain evidence="2 3">HSL3-1</strain>
    </source>
</reference>
<evidence type="ECO:0000313" key="3">
    <source>
        <dbReference type="Proteomes" id="UP001447842"/>
    </source>
</evidence>
<gene>
    <name evidence="2" type="ORF">WCY31_12585</name>
</gene>
<proteinExistence type="predicted"/>
<dbReference type="Gene3D" id="3.90.870.50">
    <property type="match status" value="1"/>
</dbReference>
<dbReference type="EMBL" id="CP147920">
    <property type="protein sequence ID" value="XAU15060.1"/>
    <property type="molecule type" value="Genomic_DNA"/>
</dbReference>
<evidence type="ECO:0000313" key="2">
    <source>
        <dbReference type="EMBL" id="XAU15060.1"/>
    </source>
</evidence>
<feature type="domain" description="GATA-type" evidence="1">
    <location>
        <begin position="145"/>
        <end position="182"/>
    </location>
</feature>
<dbReference type="Proteomes" id="UP001447842">
    <property type="component" value="Chromosome"/>
</dbReference>
<protein>
    <recommendedName>
        <fullName evidence="1">GATA-type domain-containing protein</fullName>
    </recommendedName>
</protein>
<dbReference type="PANTHER" id="PTHR42959">
    <property type="entry name" value="CARBAMOYLTRANSFERASE"/>
    <property type="match status" value="1"/>
</dbReference>
<dbReference type="RefSeq" id="WP_345972670.1">
    <property type="nucleotide sequence ID" value="NZ_CP147920.1"/>
</dbReference>
<name>A0ABZ3H949_9BACT</name>
<dbReference type="PROSITE" id="PS50114">
    <property type="entry name" value="GATA_ZN_FINGER_2"/>
    <property type="match status" value="1"/>
</dbReference>
<evidence type="ECO:0000259" key="1">
    <source>
        <dbReference type="PROSITE" id="PS50114"/>
    </source>
</evidence>